<keyword evidence="10 14" id="KW-0472">Membrane</keyword>
<evidence type="ECO:0000256" key="5">
    <source>
        <dbReference type="ARBA" id="ARBA00022475"/>
    </source>
</evidence>
<evidence type="ECO:0000256" key="1">
    <source>
        <dbReference type="ARBA" id="ARBA00004651"/>
    </source>
</evidence>
<feature type="transmembrane region" description="Helical" evidence="14">
    <location>
        <begin position="83"/>
        <end position="100"/>
    </location>
</feature>
<dbReference type="GO" id="GO:0015385">
    <property type="term" value="F:sodium:proton antiporter activity"/>
    <property type="evidence" value="ECO:0007669"/>
    <property type="project" value="InterPro"/>
</dbReference>
<feature type="transmembrane region" description="Helical" evidence="14">
    <location>
        <begin position="318"/>
        <end position="340"/>
    </location>
</feature>
<keyword evidence="3 12" id="KW-0813">Transport</keyword>
<evidence type="ECO:0000256" key="12">
    <source>
        <dbReference type="RuleBase" id="RU003722"/>
    </source>
</evidence>
<keyword evidence="9 12" id="KW-0406">Ion transport</keyword>
<dbReference type="InterPro" id="IPR032103">
    <property type="entry name" value="NHE_CaM-bd"/>
</dbReference>
<dbReference type="AlphaFoldDB" id="A0AAV6R9G5"/>
<evidence type="ECO:0000256" key="2">
    <source>
        <dbReference type="ARBA" id="ARBA00007367"/>
    </source>
</evidence>
<feature type="transmembrane region" description="Helical" evidence="14">
    <location>
        <begin position="431"/>
        <end position="449"/>
    </location>
</feature>
<dbReference type="GO" id="GO:0005886">
    <property type="term" value="C:plasma membrane"/>
    <property type="evidence" value="ECO:0007669"/>
    <property type="project" value="UniProtKB-SubCell"/>
</dbReference>
<evidence type="ECO:0000256" key="15">
    <source>
        <dbReference type="SAM" id="SignalP"/>
    </source>
</evidence>
<keyword evidence="6 12" id="KW-0812">Transmembrane</keyword>
<evidence type="ECO:0000256" key="6">
    <source>
        <dbReference type="ARBA" id="ARBA00022692"/>
    </source>
</evidence>
<comment type="similarity">
    <text evidence="2 12">Belongs to the monovalent cation:proton antiporter 1 (CPA1) transporter (TC 2.A.36) family.</text>
</comment>
<comment type="subcellular location">
    <subcellularLocation>
        <location evidence="1">Cell membrane</location>
        <topology evidence="1">Multi-pass membrane protein</topology>
    </subcellularLocation>
</comment>
<accession>A0AAV6R9G5</accession>
<evidence type="ECO:0000256" key="4">
    <source>
        <dbReference type="ARBA" id="ARBA00022449"/>
    </source>
</evidence>
<proteinExistence type="inferred from homology"/>
<evidence type="ECO:0000256" key="8">
    <source>
        <dbReference type="ARBA" id="ARBA00023053"/>
    </source>
</evidence>
<dbReference type="Proteomes" id="UP000693946">
    <property type="component" value="Linkage Group LG2"/>
</dbReference>
<dbReference type="InterPro" id="IPR006153">
    <property type="entry name" value="Cation/H_exchanger_TM"/>
</dbReference>
<feature type="transmembrane region" description="Helical" evidence="14">
    <location>
        <begin position="139"/>
        <end position="156"/>
    </location>
</feature>
<keyword evidence="4 12" id="KW-0050">Antiport</keyword>
<feature type="transmembrane region" description="Helical" evidence="14">
    <location>
        <begin position="277"/>
        <end position="298"/>
    </location>
</feature>
<reference evidence="18 19" key="1">
    <citation type="journal article" date="2021" name="Sci. Rep.">
        <title>Chromosome anchoring in Senegalese sole (Solea senegalensis) reveals sex-associated markers and genome rearrangements in flatfish.</title>
        <authorList>
            <person name="Guerrero-Cozar I."/>
            <person name="Gomez-Garrido J."/>
            <person name="Berbel C."/>
            <person name="Martinez-Blanch J.F."/>
            <person name="Alioto T."/>
            <person name="Claros M.G."/>
            <person name="Gagnaire P.A."/>
            <person name="Manchado M."/>
        </authorList>
    </citation>
    <scope>NUCLEOTIDE SEQUENCE [LARGE SCALE GENOMIC DNA]</scope>
    <source>
        <strain evidence="18">Sse05_10M</strain>
    </source>
</reference>
<dbReference type="NCBIfam" id="TIGR00840">
    <property type="entry name" value="b_cpa1"/>
    <property type="match status" value="1"/>
</dbReference>
<feature type="transmembrane region" description="Helical" evidence="14">
    <location>
        <begin position="461"/>
        <end position="481"/>
    </location>
</feature>
<evidence type="ECO:0000256" key="11">
    <source>
        <dbReference type="ARBA" id="ARBA00023201"/>
    </source>
</evidence>
<keyword evidence="19" id="KW-1185">Reference proteome</keyword>
<feature type="signal peptide" evidence="15">
    <location>
        <begin position="1"/>
        <end position="32"/>
    </location>
</feature>
<dbReference type="PANTHER" id="PTHR10110">
    <property type="entry name" value="SODIUM/HYDROGEN EXCHANGER"/>
    <property type="match status" value="1"/>
</dbReference>
<feature type="compositionally biased region" description="Low complexity" evidence="13">
    <location>
        <begin position="703"/>
        <end position="714"/>
    </location>
</feature>
<evidence type="ECO:0000256" key="10">
    <source>
        <dbReference type="ARBA" id="ARBA00023136"/>
    </source>
</evidence>
<protein>
    <recommendedName>
        <fullName evidence="12">Sodium/hydrogen exchanger</fullName>
    </recommendedName>
</protein>
<evidence type="ECO:0000256" key="3">
    <source>
        <dbReference type="ARBA" id="ARBA00022448"/>
    </source>
</evidence>
<keyword evidence="11 12" id="KW-0739">Sodium transport</keyword>
<feature type="transmembrane region" description="Helical" evidence="14">
    <location>
        <begin position="107"/>
        <end position="127"/>
    </location>
</feature>
<evidence type="ECO:0000313" key="19">
    <source>
        <dbReference type="Proteomes" id="UP000693946"/>
    </source>
</evidence>
<comment type="caution">
    <text evidence="18">The sequence shown here is derived from an EMBL/GenBank/DDBJ whole genome shotgun (WGS) entry which is preliminary data.</text>
</comment>
<dbReference type="GO" id="GO:0051453">
    <property type="term" value="P:regulation of intracellular pH"/>
    <property type="evidence" value="ECO:0007669"/>
    <property type="project" value="TreeGrafter"/>
</dbReference>
<dbReference type="EMBL" id="JAGKHQ010000012">
    <property type="protein sequence ID" value="KAG7501685.1"/>
    <property type="molecule type" value="Genomic_DNA"/>
</dbReference>
<dbReference type="GO" id="GO:0098719">
    <property type="term" value="P:sodium ion import across plasma membrane"/>
    <property type="evidence" value="ECO:0007669"/>
    <property type="project" value="TreeGrafter"/>
</dbReference>
<feature type="transmembrane region" description="Helical" evidence="14">
    <location>
        <begin position="390"/>
        <end position="411"/>
    </location>
</feature>
<dbReference type="Pfam" id="PF16644">
    <property type="entry name" value="NEXCaM_BD"/>
    <property type="match status" value="1"/>
</dbReference>
<feature type="domain" description="Cation/H+ exchanger transmembrane" evidence="16">
    <location>
        <begin position="88"/>
        <end position="482"/>
    </location>
</feature>
<keyword evidence="7 14" id="KW-1133">Transmembrane helix</keyword>
<organism evidence="18 19">
    <name type="scientific">Solea senegalensis</name>
    <name type="common">Senegalese sole</name>
    <dbReference type="NCBI Taxonomy" id="28829"/>
    <lineage>
        <taxon>Eukaryota</taxon>
        <taxon>Metazoa</taxon>
        <taxon>Chordata</taxon>
        <taxon>Craniata</taxon>
        <taxon>Vertebrata</taxon>
        <taxon>Euteleostomi</taxon>
        <taxon>Actinopterygii</taxon>
        <taxon>Neopterygii</taxon>
        <taxon>Teleostei</taxon>
        <taxon>Neoteleostei</taxon>
        <taxon>Acanthomorphata</taxon>
        <taxon>Carangaria</taxon>
        <taxon>Pleuronectiformes</taxon>
        <taxon>Pleuronectoidei</taxon>
        <taxon>Soleidae</taxon>
        <taxon>Solea</taxon>
    </lineage>
</organism>
<evidence type="ECO:0000256" key="9">
    <source>
        <dbReference type="ARBA" id="ARBA00023065"/>
    </source>
</evidence>
<evidence type="ECO:0000256" key="14">
    <source>
        <dbReference type="SAM" id="Phobius"/>
    </source>
</evidence>
<feature type="transmembrane region" description="Helical" evidence="14">
    <location>
        <begin position="361"/>
        <end position="384"/>
    </location>
</feature>
<dbReference type="Pfam" id="PF00999">
    <property type="entry name" value="Na_H_Exchanger"/>
    <property type="match status" value="1"/>
</dbReference>
<evidence type="ECO:0000259" key="17">
    <source>
        <dbReference type="Pfam" id="PF16644"/>
    </source>
</evidence>
<dbReference type="InterPro" id="IPR004709">
    <property type="entry name" value="NaH_exchanger"/>
</dbReference>
<name>A0AAV6R9G5_SOLSE</name>
<dbReference type="PANTHER" id="PTHR10110:SF196">
    <property type="entry name" value="SODIUM_HYDROGEN EXCHANGER"/>
    <property type="match status" value="1"/>
</dbReference>
<feature type="region of interest" description="Disordered" evidence="13">
    <location>
        <begin position="688"/>
        <end position="838"/>
    </location>
</feature>
<feature type="compositionally biased region" description="Low complexity" evidence="13">
    <location>
        <begin position="731"/>
        <end position="746"/>
    </location>
</feature>
<keyword evidence="5" id="KW-1003">Cell membrane</keyword>
<evidence type="ECO:0000259" key="16">
    <source>
        <dbReference type="Pfam" id="PF00999"/>
    </source>
</evidence>
<feature type="chain" id="PRO_5043798294" description="Sodium/hydrogen exchanger" evidence="15">
    <location>
        <begin position="33"/>
        <end position="838"/>
    </location>
</feature>
<evidence type="ECO:0000256" key="13">
    <source>
        <dbReference type="SAM" id="MobiDB-lite"/>
    </source>
</evidence>
<dbReference type="GO" id="GO:0015386">
    <property type="term" value="F:potassium:proton antiporter activity"/>
    <property type="evidence" value="ECO:0007669"/>
    <property type="project" value="TreeGrafter"/>
</dbReference>
<feature type="domain" description="Sodium/hydrogen exchanger regulatory region" evidence="17">
    <location>
        <begin position="575"/>
        <end position="681"/>
    </location>
</feature>
<feature type="transmembrane region" description="Helical" evidence="14">
    <location>
        <begin position="168"/>
        <end position="190"/>
    </location>
</feature>
<sequence length="838" mass="94311">MRTMARSQNSIQRGAFCLFVLLLCCFRGECELQESKPSEPNSLPTVKPFHNEINEPQAFPDTERTNLPVFTMDYPRIQVPFEFTLWVLLASFAKIGFHIYHKITIWIPESCLLIAIGLIVGAIMHSVSEEPPAVLSSNVFFLYMLPPIVLDNGYFMPTRPFFENVGTVLWYAVVGTLWNSIGIGLSLFAICQFEVFGIQDINLQENLLFASIISAVDPVAALNVFEDIGINEQIYIVIFGEGLFNDAVTVVLYSMFAFLADLPAVESVDVFLGVARFFVVGVGGVIFGLLFGFVAAFTTRFTHNVRQVEPLFVFMYSYLAYLVAELFAISSVMAIITCAITMKYYVEENVSQRSCTTIRHVVKMLATVSETLIFFFLGVVTITTDHEWNWAYILFTLLFAFIWRGLGILVLTQIINPFRTIQFSFKDQFGLAYGGLRGAICFALAFTLPDNINRRNLFVTASIAVIIFTVFLQGISIRPIVEYLNIRRTNKDLLTINVEIHTRTMEHVVSGIEDLCGQWSHYYWKDKFKKFNDRVLRRILLRDNRAESSIVSLYKKLELQNAIDILDTPVGDLSAAPSIISLHDEMKEATRPKKKFLAADVGKMHDILSKNMYKIRQKTLAYTNKYNLPNESQNREILIRRHASIRRSLRPESFREMPSQNINRSLRYYSLQPGSDLESAFPLRRRSHGGSEVDRISARFQASGVSPRSSSRSLLHMRRLNTIKESRGTGQQPAASVQPQAPSPEAHISDKRDPGGSSVRGRTAPAPAPRRRSSNRTEDDEDTVDPQHPGAGVGSVRPPQLPPPRGWVPENQDPGETGTGNPLLRQPSQNGSRGSGRS</sequence>
<evidence type="ECO:0000313" key="18">
    <source>
        <dbReference type="EMBL" id="KAG7501685.1"/>
    </source>
</evidence>
<gene>
    <name evidence="18" type="ORF">JOB18_004800</name>
</gene>
<dbReference type="InterPro" id="IPR018422">
    <property type="entry name" value="Cation/H_exchanger_CPA1"/>
</dbReference>
<keyword evidence="8" id="KW-0915">Sodium</keyword>
<keyword evidence="15" id="KW-0732">Signal</keyword>
<evidence type="ECO:0000256" key="7">
    <source>
        <dbReference type="ARBA" id="ARBA00022989"/>
    </source>
</evidence>